<keyword evidence="4" id="KW-0813">Transport</keyword>
<dbReference type="GO" id="GO:0005737">
    <property type="term" value="C:cytoplasm"/>
    <property type="evidence" value="ECO:0007669"/>
    <property type="project" value="UniProtKB-SubCell"/>
</dbReference>
<keyword evidence="10" id="KW-0677">Repeat</keyword>
<evidence type="ECO:0000256" key="7">
    <source>
        <dbReference type="ARBA" id="ARBA00022553"/>
    </source>
</evidence>
<sequence>MRDDKSTQEITAADTDNELVYWLTTCLNRYTAETNSSRSYTSYTQGRNTMGNKSSLLLREEEIAQIQEETGFTPNQIERLYSRFTALDKNDCGTLSREDFLRIPELAINPLSERIVSAFFAESHDDRVNFLQFMRVLAHFRPIRKNRENKLNSREDKLRFAFSMYDLDNDGKISRDELLAILHMMVGVNISEEQLSSIAERTIIEADTNNDQMISFEEFAHALERTDVEQKMSIRFLN</sequence>
<dbReference type="AlphaFoldDB" id="A0AAV1JML0"/>
<proteinExistence type="inferred from homology"/>
<evidence type="ECO:0000256" key="16">
    <source>
        <dbReference type="ARBA" id="ARBA00038164"/>
    </source>
</evidence>
<evidence type="ECO:0000256" key="15">
    <source>
        <dbReference type="ARBA" id="ARBA00023288"/>
    </source>
</evidence>
<comment type="similarity">
    <text evidence="16">Belongs to the calcineurin regulatory subunit family. CHP subfamily.</text>
</comment>
<dbReference type="CDD" id="cd00051">
    <property type="entry name" value="EFh"/>
    <property type="match status" value="1"/>
</dbReference>
<dbReference type="InterPro" id="IPR051875">
    <property type="entry name" value="Calcineurin_B_homologous"/>
</dbReference>
<comment type="caution">
    <text evidence="18">The sequence shown here is derived from an EMBL/GenBank/DDBJ whole genome shotgun (WGS) entry which is preliminary data.</text>
</comment>
<evidence type="ECO:0000256" key="12">
    <source>
        <dbReference type="ARBA" id="ARBA00022927"/>
    </source>
</evidence>
<keyword evidence="11" id="KW-0106">Calcium</keyword>
<evidence type="ECO:0000259" key="17">
    <source>
        <dbReference type="PROSITE" id="PS50222"/>
    </source>
</evidence>
<keyword evidence="5" id="KW-1003">Cell membrane</keyword>
<keyword evidence="19" id="KW-1185">Reference proteome</keyword>
<dbReference type="GO" id="GO:0005634">
    <property type="term" value="C:nucleus"/>
    <property type="evidence" value="ECO:0007669"/>
    <property type="project" value="UniProtKB-SubCell"/>
</dbReference>
<dbReference type="EMBL" id="CAVLEF010000082">
    <property type="protein sequence ID" value="CAK1550438.1"/>
    <property type="molecule type" value="Genomic_DNA"/>
</dbReference>
<dbReference type="PROSITE" id="PS00018">
    <property type="entry name" value="EF_HAND_1"/>
    <property type="match status" value="2"/>
</dbReference>
<dbReference type="GO" id="GO:0005509">
    <property type="term" value="F:calcium ion binding"/>
    <property type="evidence" value="ECO:0007669"/>
    <property type="project" value="InterPro"/>
</dbReference>
<keyword evidence="15" id="KW-0449">Lipoprotein</keyword>
<dbReference type="InterPro" id="IPR018247">
    <property type="entry name" value="EF_Hand_1_Ca_BS"/>
</dbReference>
<gene>
    <name evidence="18" type="ORF">LNINA_LOCUS9665</name>
</gene>
<reference evidence="18 19" key="1">
    <citation type="submission" date="2023-11" db="EMBL/GenBank/DDBJ databases">
        <authorList>
            <person name="Okamura Y."/>
        </authorList>
    </citation>
    <scope>NUCLEOTIDE SEQUENCE [LARGE SCALE GENOMIC DNA]</scope>
</reference>
<protein>
    <recommendedName>
        <fullName evidence="17">EF-hand domain-containing protein</fullName>
    </recommendedName>
</protein>
<evidence type="ECO:0000256" key="13">
    <source>
        <dbReference type="ARBA" id="ARBA00023136"/>
    </source>
</evidence>
<feature type="domain" description="EF-hand" evidence="17">
    <location>
        <begin position="194"/>
        <end position="229"/>
    </location>
</feature>
<evidence type="ECO:0000256" key="4">
    <source>
        <dbReference type="ARBA" id="ARBA00022448"/>
    </source>
</evidence>
<keyword evidence="13" id="KW-0472">Membrane</keyword>
<dbReference type="InterPro" id="IPR002048">
    <property type="entry name" value="EF_hand_dom"/>
</dbReference>
<dbReference type="GO" id="GO:0015031">
    <property type="term" value="P:protein transport"/>
    <property type="evidence" value="ECO:0007669"/>
    <property type="project" value="UniProtKB-KW"/>
</dbReference>
<evidence type="ECO:0000256" key="1">
    <source>
        <dbReference type="ARBA" id="ARBA00004123"/>
    </source>
</evidence>
<evidence type="ECO:0000256" key="6">
    <source>
        <dbReference type="ARBA" id="ARBA00022490"/>
    </source>
</evidence>
<keyword evidence="12" id="KW-0653">Protein transport</keyword>
<evidence type="ECO:0000256" key="3">
    <source>
        <dbReference type="ARBA" id="ARBA00004496"/>
    </source>
</evidence>
<accession>A0AAV1JML0</accession>
<evidence type="ECO:0000256" key="14">
    <source>
        <dbReference type="ARBA" id="ARBA00023242"/>
    </source>
</evidence>
<dbReference type="SMART" id="SM00054">
    <property type="entry name" value="EFh"/>
    <property type="match status" value="2"/>
</dbReference>
<keyword evidence="6" id="KW-0963">Cytoplasm</keyword>
<dbReference type="SUPFAM" id="SSF47473">
    <property type="entry name" value="EF-hand"/>
    <property type="match status" value="1"/>
</dbReference>
<feature type="domain" description="EF-hand" evidence="17">
    <location>
        <begin position="153"/>
        <end position="188"/>
    </location>
</feature>
<evidence type="ECO:0000256" key="8">
    <source>
        <dbReference type="ARBA" id="ARBA00022707"/>
    </source>
</evidence>
<keyword evidence="8" id="KW-0519">Myristate</keyword>
<dbReference type="Pfam" id="PF13499">
    <property type="entry name" value="EF-hand_7"/>
    <property type="match status" value="1"/>
</dbReference>
<evidence type="ECO:0000256" key="11">
    <source>
        <dbReference type="ARBA" id="ARBA00022837"/>
    </source>
</evidence>
<evidence type="ECO:0000256" key="9">
    <source>
        <dbReference type="ARBA" id="ARBA00022723"/>
    </source>
</evidence>
<comment type="subcellular location">
    <subcellularLocation>
        <location evidence="2">Cell membrane</location>
    </subcellularLocation>
    <subcellularLocation>
        <location evidence="3">Cytoplasm</location>
    </subcellularLocation>
    <subcellularLocation>
        <location evidence="1">Nucleus</location>
    </subcellularLocation>
</comment>
<evidence type="ECO:0000256" key="10">
    <source>
        <dbReference type="ARBA" id="ARBA00022737"/>
    </source>
</evidence>
<dbReference type="InterPro" id="IPR011992">
    <property type="entry name" value="EF-hand-dom_pair"/>
</dbReference>
<keyword evidence="7" id="KW-0597">Phosphoprotein</keyword>
<keyword evidence="9" id="KW-0479">Metal-binding</keyword>
<name>A0AAV1JML0_9NEOP</name>
<organism evidence="18 19">
    <name type="scientific">Leptosia nina</name>
    <dbReference type="NCBI Taxonomy" id="320188"/>
    <lineage>
        <taxon>Eukaryota</taxon>
        <taxon>Metazoa</taxon>
        <taxon>Ecdysozoa</taxon>
        <taxon>Arthropoda</taxon>
        <taxon>Hexapoda</taxon>
        <taxon>Insecta</taxon>
        <taxon>Pterygota</taxon>
        <taxon>Neoptera</taxon>
        <taxon>Endopterygota</taxon>
        <taxon>Lepidoptera</taxon>
        <taxon>Glossata</taxon>
        <taxon>Ditrysia</taxon>
        <taxon>Papilionoidea</taxon>
        <taxon>Pieridae</taxon>
        <taxon>Pierinae</taxon>
        <taxon>Leptosia</taxon>
    </lineage>
</organism>
<dbReference type="GO" id="GO:0005886">
    <property type="term" value="C:plasma membrane"/>
    <property type="evidence" value="ECO:0007669"/>
    <property type="project" value="UniProtKB-SubCell"/>
</dbReference>
<feature type="domain" description="EF-hand" evidence="17">
    <location>
        <begin position="75"/>
        <end position="110"/>
    </location>
</feature>
<dbReference type="Proteomes" id="UP001497472">
    <property type="component" value="Unassembled WGS sequence"/>
</dbReference>
<dbReference type="PROSITE" id="PS50222">
    <property type="entry name" value="EF_HAND_2"/>
    <property type="match status" value="3"/>
</dbReference>
<keyword evidence="14" id="KW-0539">Nucleus</keyword>
<evidence type="ECO:0000313" key="19">
    <source>
        <dbReference type="Proteomes" id="UP001497472"/>
    </source>
</evidence>
<evidence type="ECO:0000313" key="18">
    <source>
        <dbReference type="EMBL" id="CAK1550438.1"/>
    </source>
</evidence>
<evidence type="ECO:0000256" key="2">
    <source>
        <dbReference type="ARBA" id="ARBA00004236"/>
    </source>
</evidence>
<dbReference type="PANTHER" id="PTHR46002">
    <property type="entry name" value="EG:114D9.1 PROTEIN-RELATED"/>
    <property type="match status" value="1"/>
</dbReference>
<evidence type="ECO:0000256" key="5">
    <source>
        <dbReference type="ARBA" id="ARBA00022475"/>
    </source>
</evidence>
<dbReference type="Gene3D" id="1.10.238.10">
    <property type="entry name" value="EF-hand"/>
    <property type="match status" value="1"/>
</dbReference>